<dbReference type="Pfam" id="PF19588">
    <property type="entry name" value="SxtJ"/>
    <property type="match status" value="1"/>
</dbReference>
<proteinExistence type="predicted"/>
<keyword evidence="3" id="KW-1185">Reference proteome</keyword>
<feature type="transmembrane region" description="Helical" evidence="1">
    <location>
        <begin position="12"/>
        <end position="31"/>
    </location>
</feature>
<reference evidence="2 3" key="1">
    <citation type="submission" date="2021-05" db="EMBL/GenBank/DDBJ databases">
        <title>The draft genome of Geobacter pelophilus DSM 12255.</title>
        <authorList>
            <person name="Xu Z."/>
            <person name="Masuda Y."/>
            <person name="Itoh H."/>
            <person name="Senoo K."/>
        </authorList>
    </citation>
    <scope>NUCLEOTIDE SEQUENCE [LARGE SCALE GENOMIC DNA]</scope>
    <source>
        <strain evidence="2 3">DSM 12255</strain>
    </source>
</reference>
<dbReference type="EMBL" id="JAHCVJ010000013">
    <property type="protein sequence ID" value="MBT0666555.1"/>
    <property type="molecule type" value="Genomic_DNA"/>
</dbReference>
<feature type="transmembrane region" description="Helical" evidence="1">
    <location>
        <begin position="37"/>
        <end position="62"/>
    </location>
</feature>
<keyword evidence="1" id="KW-0472">Membrane</keyword>
<sequence length="127" mass="14775">MLKNQEKPSRALVLETFAILALFSLIIQQVLGHRLLAWLAILLLCIALFAKQLALLIASWWLRVAAKIASFNNRILLGTVFYLVLVPVAAVYKLFNKDPLELKWQQKESYYSERNHTFQKTDLEKMW</sequence>
<dbReference type="RefSeq" id="WP_214173326.1">
    <property type="nucleotide sequence ID" value="NZ_JAHCVJ010000013.1"/>
</dbReference>
<evidence type="ECO:0000256" key="1">
    <source>
        <dbReference type="SAM" id="Phobius"/>
    </source>
</evidence>
<evidence type="ECO:0000313" key="2">
    <source>
        <dbReference type="EMBL" id="MBT0666555.1"/>
    </source>
</evidence>
<dbReference type="InterPro" id="IPR045781">
    <property type="entry name" value="SxtJ"/>
</dbReference>
<organism evidence="2 3">
    <name type="scientific">Geoanaerobacter pelophilus</name>
    <dbReference type="NCBI Taxonomy" id="60036"/>
    <lineage>
        <taxon>Bacteria</taxon>
        <taxon>Pseudomonadati</taxon>
        <taxon>Thermodesulfobacteriota</taxon>
        <taxon>Desulfuromonadia</taxon>
        <taxon>Geobacterales</taxon>
        <taxon>Geobacteraceae</taxon>
        <taxon>Geoanaerobacter</taxon>
    </lineage>
</organism>
<protein>
    <submittedName>
        <fullName evidence="2">Uncharacterized protein</fullName>
    </submittedName>
</protein>
<feature type="transmembrane region" description="Helical" evidence="1">
    <location>
        <begin position="74"/>
        <end position="95"/>
    </location>
</feature>
<keyword evidence="1" id="KW-1133">Transmembrane helix</keyword>
<evidence type="ECO:0000313" key="3">
    <source>
        <dbReference type="Proteomes" id="UP000811899"/>
    </source>
</evidence>
<comment type="caution">
    <text evidence="2">The sequence shown here is derived from an EMBL/GenBank/DDBJ whole genome shotgun (WGS) entry which is preliminary data.</text>
</comment>
<keyword evidence="1" id="KW-0812">Transmembrane</keyword>
<dbReference type="AlphaFoldDB" id="A0AAW4L9M5"/>
<accession>A0AAW4L9M5</accession>
<dbReference type="Proteomes" id="UP000811899">
    <property type="component" value="Unassembled WGS sequence"/>
</dbReference>
<gene>
    <name evidence="2" type="ORF">KI809_19775</name>
</gene>
<name>A0AAW4L9M5_9BACT</name>